<feature type="transmembrane region" description="Helical" evidence="1">
    <location>
        <begin position="226"/>
        <end position="244"/>
    </location>
</feature>
<accession>A0A4R2RX36</accession>
<feature type="transmembrane region" description="Helical" evidence="1">
    <location>
        <begin position="123"/>
        <end position="145"/>
    </location>
</feature>
<feature type="transmembrane region" description="Helical" evidence="1">
    <location>
        <begin position="193"/>
        <end position="214"/>
    </location>
</feature>
<keyword evidence="3" id="KW-1185">Reference proteome</keyword>
<feature type="transmembrane region" description="Helical" evidence="1">
    <location>
        <begin position="53"/>
        <end position="73"/>
    </location>
</feature>
<feature type="transmembrane region" description="Helical" evidence="1">
    <location>
        <begin position="85"/>
        <end position="103"/>
    </location>
</feature>
<reference evidence="2 3" key="1">
    <citation type="submission" date="2019-03" db="EMBL/GenBank/DDBJ databases">
        <title>Genomic Encyclopedia of Type Strains, Phase IV (KMG-IV): sequencing the most valuable type-strain genomes for metagenomic binning, comparative biology and taxonomic classification.</title>
        <authorList>
            <person name="Goeker M."/>
        </authorList>
    </citation>
    <scope>NUCLEOTIDE SEQUENCE [LARGE SCALE GENOMIC DNA]</scope>
    <source>
        <strain evidence="2 3">DSM 46831</strain>
    </source>
</reference>
<keyword evidence="1" id="KW-0472">Membrane</keyword>
<dbReference type="Proteomes" id="UP000294746">
    <property type="component" value="Unassembled WGS sequence"/>
</dbReference>
<sequence length="298" mass="33341">MRSHKIDHVQESKLFEGEKILVMVGLLGFLLSFGIVIYIAINGAVVLPEGNAWSAFSFDAAIGMFTLSLAAILSLSGLSPGKRKAVRWFFIIDLLYVYGAETIQHLRGINPRFSQVNETFDMIVGYLFGIDAVLMIVVSLLLAIPYFRQKKSHERPLVVLGIRYAFISLLFAFAAGAWMSIVQSRFTGSAGNLIVLHGLSFHALQTLPLLGWLTEWMQITKKKARQLIHMGSIAWTISIILIFVQTTLGHSVFEWTVLPIMSGLMLLIYAAITALSMYGDLKPLLKKYKKENVSVDWR</sequence>
<organism evidence="2 3">
    <name type="scientific">Baia soyae</name>
    <dbReference type="NCBI Taxonomy" id="1544746"/>
    <lineage>
        <taxon>Bacteria</taxon>
        <taxon>Bacillati</taxon>
        <taxon>Bacillota</taxon>
        <taxon>Bacilli</taxon>
        <taxon>Bacillales</taxon>
        <taxon>Thermoactinomycetaceae</taxon>
        <taxon>Baia</taxon>
    </lineage>
</organism>
<feature type="transmembrane region" description="Helical" evidence="1">
    <location>
        <begin position="157"/>
        <end position="181"/>
    </location>
</feature>
<keyword evidence="1" id="KW-1133">Transmembrane helix</keyword>
<feature type="transmembrane region" description="Helical" evidence="1">
    <location>
        <begin position="256"/>
        <end position="279"/>
    </location>
</feature>
<name>A0A4R2RX36_9BACL</name>
<dbReference type="EMBL" id="SLXV01000019">
    <property type="protein sequence ID" value="TCP67357.1"/>
    <property type="molecule type" value="Genomic_DNA"/>
</dbReference>
<dbReference type="AlphaFoldDB" id="A0A4R2RX36"/>
<comment type="caution">
    <text evidence="2">The sequence shown here is derived from an EMBL/GenBank/DDBJ whole genome shotgun (WGS) entry which is preliminary data.</text>
</comment>
<evidence type="ECO:0000256" key="1">
    <source>
        <dbReference type="SAM" id="Phobius"/>
    </source>
</evidence>
<protein>
    <submittedName>
        <fullName evidence="2">Uncharacterized protein</fullName>
    </submittedName>
</protein>
<gene>
    <name evidence="2" type="ORF">EDD57_11945</name>
</gene>
<dbReference type="RefSeq" id="WP_207896810.1">
    <property type="nucleotide sequence ID" value="NZ_SLXV01000019.1"/>
</dbReference>
<feature type="transmembrane region" description="Helical" evidence="1">
    <location>
        <begin position="20"/>
        <end position="41"/>
    </location>
</feature>
<evidence type="ECO:0000313" key="3">
    <source>
        <dbReference type="Proteomes" id="UP000294746"/>
    </source>
</evidence>
<keyword evidence="1" id="KW-0812">Transmembrane</keyword>
<evidence type="ECO:0000313" key="2">
    <source>
        <dbReference type="EMBL" id="TCP67357.1"/>
    </source>
</evidence>
<proteinExistence type="predicted"/>